<dbReference type="EMBL" id="LAZR01041283">
    <property type="protein sequence ID" value="KKL12378.1"/>
    <property type="molecule type" value="Genomic_DNA"/>
</dbReference>
<gene>
    <name evidence="1" type="ORF">LCGC14_2536380</name>
</gene>
<name>A0A0F9DK46_9ZZZZ</name>
<evidence type="ECO:0008006" key="2">
    <source>
        <dbReference type="Google" id="ProtNLM"/>
    </source>
</evidence>
<organism evidence="1">
    <name type="scientific">marine sediment metagenome</name>
    <dbReference type="NCBI Taxonomy" id="412755"/>
    <lineage>
        <taxon>unclassified sequences</taxon>
        <taxon>metagenomes</taxon>
        <taxon>ecological metagenomes</taxon>
    </lineage>
</organism>
<evidence type="ECO:0000313" key="1">
    <source>
        <dbReference type="EMBL" id="KKL12378.1"/>
    </source>
</evidence>
<proteinExistence type="predicted"/>
<accession>A0A0F9DK46</accession>
<protein>
    <recommendedName>
        <fullName evidence="2">DUF4145 domain-containing protein</fullName>
    </recommendedName>
</protein>
<reference evidence="1" key="1">
    <citation type="journal article" date="2015" name="Nature">
        <title>Complex archaea that bridge the gap between prokaryotes and eukaryotes.</title>
        <authorList>
            <person name="Spang A."/>
            <person name="Saw J.H."/>
            <person name="Jorgensen S.L."/>
            <person name="Zaremba-Niedzwiedzka K."/>
            <person name="Martijn J."/>
            <person name="Lind A.E."/>
            <person name="van Eijk R."/>
            <person name="Schleper C."/>
            <person name="Guy L."/>
            <person name="Ettema T.J."/>
        </authorList>
    </citation>
    <scope>NUCLEOTIDE SEQUENCE</scope>
</reference>
<comment type="caution">
    <text evidence="1">The sequence shown here is derived from an EMBL/GenBank/DDBJ whole genome shotgun (WGS) entry which is preliminary data.</text>
</comment>
<sequence length="68" mass="7671">MDVEGKDMSNVISALKSKSLLKGPQASVVTSYVKVRNKALHAEWKKLESEEIRSLIAFTEEFIIKNFS</sequence>
<dbReference type="AlphaFoldDB" id="A0A0F9DK46"/>